<accession>A0ABP0SJH7</accession>
<evidence type="ECO:0000313" key="5">
    <source>
        <dbReference type="Proteomes" id="UP001642484"/>
    </source>
</evidence>
<feature type="repeat" description="ANK" evidence="3">
    <location>
        <begin position="69"/>
        <end position="101"/>
    </location>
</feature>
<keyword evidence="5" id="KW-1185">Reference proteome</keyword>
<feature type="repeat" description="ANK" evidence="3">
    <location>
        <begin position="136"/>
        <end position="168"/>
    </location>
</feature>
<feature type="repeat" description="ANK" evidence="3">
    <location>
        <begin position="1215"/>
        <end position="1247"/>
    </location>
</feature>
<dbReference type="PANTHER" id="PTHR24171">
    <property type="entry name" value="ANKYRIN REPEAT DOMAIN-CONTAINING PROTEIN 39-RELATED"/>
    <property type="match status" value="1"/>
</dbReference>
<protein>
    <submittedName>
        <fullName evidence="4">Uncharacterized protein</fullName>
    </submittedName>
</protein>
<feature type="repeat" description="ANK" evidence="3">
    <location>
        <begin position="1179"/>
        <end position="1211"/>
    </location>
</feature>
<dbReference type="SMART" id="SM00248">
    <property type="entry name" value="ANK"/>
    <property type="match status" value="17"/>
</dbReference>
<dbReference type="PROSITE" id="PS50088">
    <property type="entry name" value="ANK_REPEAT"/>
    <property type="match status" value="15"/>
</dbReference>
<evidence type="ECO:0000256" key="2">
    <source>
        <dbReference type="ARBA" id="ARBA00023043"/>
    </source>
</evidence>
<feature type="repeat" description="ANK" evidence="3">
    <location>
        <begin position="1282"/>
        <end position="1314"/>
    </location>
</feature>
<feature type="repeat" description="ANK" evidence="3">
    <location>
        <begin position="36"/>
        <end position="68"/>
    </location>
</feature>
<feature type="repeat" description="ANK" evidence="3">
    <location>
        <begin position="169"/>
        <end position="201"/>
    </location>
</feature>
<keyword evidence="1" id="KW-0677">Repeat</keyword>
<name>A0ABP0SJH7_9DINO</name>
<feature type="non-terminal residue" evidence="4">
    <location>
        <position position="1"/>
    </location>
</feature>
<organism evidence="4 5">
    <name type="scientific">Durusdinium trenchii</name>
    <dbReference type="NCBI Taxonomy" id="1381693"/>
    <lineage>
        <taxon>Eukaryota</taxon>
        <taxon>Sar</taxon>
        <taxon>Alveolata</taxon>
        <taxon>Dinophyceae</taxon>
        <taxon>Suessiales</taxon>
        <taxon>Symbiodiniaceae</taxon>
        <taxon>Durusdinium</taxon>
    </lineage>
</organism>
<dbReference type="Pfam" id="PF12796">
    <property type="entry name" value="Ank_2"/>
    <property type="match status" value="6"/>
</dbReference>
<reference evidence="4 5" key="1">
    <citation type="submission" date="2024-02" db="EMBL/GenBank/DDBJ databases">
        <authorList>
            <person name="Chen Y."/>
            <person name="Shah S."/>
            <person name="Dougan E. K."/>
            <person name="Thang M."/>
            <person name="Chan C."/>
        </authorList>
    </citation>
    <scope>NUCLEOTIDE SEQUENCE [LARGE SCALE GENOMIC DNA]</scope>
</reference>
<dbReference type="Pfam" id="PF13637">
    <property type="entry name" value="Ank_4"/>
    <property type="match status" value="2"/>
</dbReference>
<feature type="repeat" description="ANK" evidence="3">
    <location>
        <begin position="202"/>
        <end position="234"/>
    </location>
</feature>
<dbReference type="PANTHER" id="PTHR24171:SF9">
    <property type="entry name" value="ANKYRIN REPEAT DOMAIN-CONTAINING PROTEIN 39"/>
    <property type="match status" value="1"/>
</dbReference>
<dbReference type="InterPro" id="IPR036770">
    <property type="entry name" value="Ankyrin_rpt-contain_sf"/>
</dbReference>
<feature type="repeat" description="ANK" evidence="3">
    <location>
        <begin position="1348"/>
        <end position="1380"/>
    </location>
</feature>
<evidence type="ECO:0000256" key="1">
    <source>
        <dbReference type="ARBA" id="ARBA00022737"/>
    </source>
</evidence>
<feature type="repeat" description="ANK" evidence="3">
    <location>
        <begin position="3"/>
        <end position="35"/>
    </location>
</feature>
<gene>
    <name evidence="4" type="ORF">CCMP2556_LOCUS52156</name>
</gene>
<comment type="caution">
    <text evidence="4">The sequence shown here is derived from an EMBL/GenBank/DDBJ whole genome shotgun (WGS) entry which is preliminary data.</text>
</comment>
<dbReference type="SUPFAM" id="SSF48403">
    <property type="entry name" value="Ankyrin repeat"/>
    <property type="match status" value="2"/>
</dbReference>
<dbReference type="Gene3D" id="1.25.40.20">
    <property type="entry name" value="Ankyrin repeat-containing domain"/>
    <property type="match status" value="8"/>
</dbReference>
<dbReference type="InterPro" id="IPR002110">
    <property type="entry name" value="Ankyrin_rpt"/>
</dbReference>
<feature type="repeat" description="ANK" evidence="3">
    <location>
        <begin position="1150"/>
        <end position="1171"/>
    </location>
</feature>
<evidence type="ECO:0000313" key="4">
    <source>
        <dbReference type="EMBL" id="CAK9112537.1"/>
    </source>
</evidence>
<dbReference type="Proteomes" id="UP001642484">
    <property type="component" value="Unassembled WGS sequence"/>
</dbReference>
<sequence>DVYGRTALHWAAFEGRLEVVELLLKAGAAVGWAKNDGADALHLAVWNGHLEVVRILLQARAEVDKGTNERATALHVAAQHGYLEIAQMLLDVGADKNKARDCGQTALHGAAACGHLEVVRLLLEAGADIDAASSDGGATALHLASQNGHWQCISLLLEARANTDQEDAFGFTALHFAAQKGHLKVSRLLLQAGTDKDRVADDGATPLHWAAANGHLEVLQLLIEAGVDKDKVSEEDGFTALHIAVQDGDVEVVRLLLQAGADKDQVHRSGQTAWHFAAQTGDQEVMKLLSADNTEKVREVPEADSVPSEEVDSEGFLQKDPLRPQILKVFEVMKLLFFAAFDVAFTVRFNAQTGFDSTACRAQDVLYAEGAPEGFVNPLVDFGSHHLLEMLDVGVDASALQTCYNLHREQGEWKLGWKKKMIDAMIQFGQTTMDSKARDLLVQPLLANILDWQQPGAKKLVTWALEHEDGRNPFCTNIETMDPQERMDLRKEIRELFEHFGDLLVSGHAEHTSLQLDPGSSQVNTTLSFLIKKAIAATFVADCNIKSASQVSHNKQLSWDTSINWPPVVLQSFELLKKATATSREIFFLQSLVDVFQEYVKATAVDLSSPEIAPEIEGLWKLLEDGSRQRKTSPRRVYAEAQRSFETSKPPDARPKSCLCNHIAQSVSLAFAQRLFELGFDANRAVDDWVWQATDLEKMLDLFTITEEGLEDPNLSFLNLLFEANRLPRLPVQQSAGVSEESAAKSIVKAVLVGLPMLQNYLAHLDIKNGGHQSIKVNYAKKVKWFLFLNIAWAVWHENMQVGEGELQRVSLQHRQQNVAMGLLVSAFAVVSEFSWDGKLFKEENSEAFNDFNVGLYTVWNYRWVAALFEPRRLQYHFWHGLGLPVLQALGNEKSSAYWVNYRRDGLMTAMMNLAPLPQDAPWLRISHPNAIATAGDPNLQGSELVLAEESTQTPQPLQLPKRTLQLNILDGYDTLRFATRLVSWEAPSMQELSVCAHVGLACVLRRKDLSERALKFGIVAIFQIGAALLTLEDGGISSGWPVRLIEALLQRTESEPHLLIPHCKLIVEACGVLEMPELWLRCAPTSQRALWPGAKDKEDVEDILKWPLDPDVTDQYGCTGLHKAAEAGRVDCLKLLLEAGARPEKEDFNGITPLHLAARGGHLYMVRPLLVRPKVLRSVKTALHCAAEKGHLEVVKLFLAAGANIHEVDLASRQYRTALHWAAQKGHLKVARHLVESGADVHKTMMNGASALHLAAQRGSLEIVRLLLKAGADINHPMYPSAATALHMAADKGHLEVVRLLLEAGAQKKPVTRQGHSVLDCAARSGRLEVVRLLLEGNFNQRSHHVRLDSALHLAAMFGHPEVVELLLQAGANKDQVKDVQLSSPEVISLLESWGA</sequence>
<dbReference type="PRINTS" id="PR01415">
    <property type="entry name" value="ANKYRIN"/>
</dbReference>
<feature type="repeat" description="ANK" evidence="3">
    <location>
        <begin position="102"/>
        <end position="134"/>
    </location>
</feature>
<feature type="repeat" description="ANK" evidence="3">
    <location>
        <begin position="236"/>
        <end position="268"/>
    </location>
</feature>
<dbReference type="EMBL" id="CAXAMN010027728">
    <property type="protein sequence ID" value="CAK9112537.1"/>
    <property type="molecule type" value="Genomic_DNA"/>
</dbReference>
<evidence type="ECO:0000256" key="3">
    <source>
        <dbReference type="PROSITE-ProRule" id="PRU00023"/>
    </source>
</evidence>
<proteinExistence type="predicted"/>
<keyword evidence="2 3" id="KW-0040">ANK repeat</keyword>
<feature type="repeat" description="ANK" evidence="3">
    <location>
        <begin position="1248"/>
        <end position="1276"/>
    </location>
</feature>
<dbReference type="PROSITE" id="PS50297">
    <property type="entry name" value="ANK_REP_REGION"/>
    <property type="match status" value="15"/>
</dbReference>
<feature type="repeat" description="ANK" evidence="3">
    <location>
        <begin position="1117"/>
        <end position="1149"/>
    </location>
</feature>